<sequence>MRFKFILIAINWLIAFLAAPHLSSATAAALPTDTTSRPAINLGVYGHYGFIIPHSQDIRDIADSNPWGVSADLSLHYSDSAAWQYLQAYPRLGARFAYYNFDKPDVLGNAYAIILYVEPFLSAHKKFSLSFRLGGGLAYMNKVFHPISNPDNLFYSTKISFPLMANLMANYRLNDYLLLRAGATYKHISNGGIRQPNKGINFPSASLGIDYAIRPAHFPQRQPIKMTNGERKRYYLLAILGTMKDRKDIPSDKLPLVGATAYASQKFGRLSAFTAGVEWVADYTLKEDLEDRGRNEDFQRGALLAGHELYIGRFRFSQQLGVYVYSPAKARDPVYQRYGLEYHTAKKVYWGINLKAHRHVADFLDVRAGLRLK</sequence>
<evidence type="ECO:0000256" key="1">
    <source>
        <dbReference type="SAM" id="SignalP"/>
    </source>
</evidence>
<dbReference type="AlphaFoldDB" id="A0A923SH99"/>
<gene>
    <name evidence="2" type="ORF">H8S84_01280</name>
</gene>
<dbReference type="GO" id="GO:0016787">
    <property type="term" value="F:hydrolase activity"/>
    <property type="evidence" value="ECO:0007669"/>
    <property type="project" value="UniProtKB-KW"/>
</dbReference>
<dbReference type="Pfam" id="PF09411">
    <property type="entry name" value="PagL"/>
    <property type="match status" value="1"/>
</dbReference>
<keyword evidence="2" id="KW-0378">Hydrolase</keyword>
<keyword evidence="3" id="KW-1185">Reference proteome</keyword>
<name>A0A923SH99_9BACT</name>
<dbReference type="Gene3D" id="2.40.160.20">
    <property type="match status" value="1"/>
</dbReference>
<protein>
    <submittedName>
        <fullName evidence="2">Acyloxyacyl hydrolase</fullName>
    </submittedName>
</protein>
<dbReference type="Proteomes" id="UP000603640">
    <property type="component" value="Unassembled WGS sequence"/>
</dbReference>
<accession>A0A923SH99</accession>
<feature type="chain" id="PRO_5037042135" evidence="1">
    <location>
        <begin position="28"/>
        <end position="373"/>
    </location>
</feature>
<dbReference type="EMBL" id="JACRVF010000001">
    <property type="protein sequence ID" value="MBC5991463.1"/>
    <property type="molecule type" value="Genomic_DNA"/>
</dbReference>
<proteinExistence type="predicted"/>
<organism evidence="2 3">
    <name type="scientific">Pontibacter cellulosilyticus</name>
    <dbReference type="NCBI Taxonomy" id="1720253"/>
    <lineage>
        <taxon>Bacteria</taxon>
        <taxon>Pseudomonadati</taxon>
        <taxon>Bacteroidota</taxon>
        <taxon>Cytophagia</taxon>
        <taxon>Cytophagales</taxon>
        <taxon>Hymenobacteraceae</taxon>
        <taxon>Pontibacter</taxon>
    </lineage>
</organism>
<reference evidence="2" key="1">
    <citation type="submission" date="2020-08" db="EMBL/GenBank/DDBJ databases">
        <title>Pontibacter sp. SD6 16S ribosomal RNA gene Genome sequencing and assembly.</title>
        <authorList>
            <person name="Kang M."/>
        </authorList>
    </citation>
    <scope>NUCLEOTIDE SEQUENCE</scope>
    <source>
        <strain evidence="2">SD6</strain>
    </source>
</reference>
<keyword evidence="1" id="KW-0732">Signal</keyword>
<comment type="caution">
    <text evidence="2">The sequence shown here is derived from an EMBL/GenBank/DDBJ whole genome shotgun (WGS) entry which is preliminary data.</text>
</comment>
<evidence type="ECO:0000313" key="2">
    <source>
        <dbReference type="EMBL" id="MBC5991463.1"/>
    </source>
</evidence>
<evidence type="ECO:0000313" key="3">
    <source>
        <dbReference type="Proteomes" id="UP000603640"/>
    </source>
</evidence>
<feature type="signal peptide" evidence="1">
    <location>
        <begin position="1"/>
        <end position="27"/>
    </location>
</feature>
<dbReference type="InterPro" id="IPR018550">
    <property type="entry name" value="Lipid-A_deacylase-rel"/>
</dbReference>